<keyword evidence="9" id="KW-0325">Glycoprotein</keyword>
<comment type="caution">
    <text evidence="11">The sequence shown here is derived from an EMBL/GenBank/DDBJ whole genome shotgun (WGS) entry which is preliminary data.</text>
</comment>
<dbReference type="AlphaFoldDB" id="A0AAD5YTC4"/>
<dbReference type="Proteomes" id="UP001213000">
    <property type="component" value="Unassembled WGS sequence"/>
</dbReference>
<name>A0AAD5YTC4_9AGAR</name>
<evidence type="ECO:0000256" key="6">
    <source>
        <dbReference type="ARBA" id="ARBA00022824"/>
    </source>
</evidence>
<evidence type="ECO:0000256" key="2">
    <source>
        <dbReference type="ARBA" id="ARBA00004687"/>
    </source>
</evidence>
<reference evidence="11" key="1">
    <citation type="submission" date="2022-07" db="EMBL/GenBank/DDBJ databases">
        <title>Genome Sequence of Leucocoprinus birnbaumii.</title>
        <authorList>
            <person name="Buettner E."/>
        </authorList>
    </citation>
    <scope>NUCLEOTIDE SEQUENCE</scope>
    <source>
        <strain evidence="11">VT141</strain>
    </source>
</reference>
<keyword evidence="8 10" id="KW-0472">Membrane</keyword>
<feature type="transmembrane region" description="Helical" evidence="10">
    <location>
        <begin position="456"/>
        <end position="475"/>
    </location>
</feature>
<evidence type="ECO:0000313" key="11">
    <source>
        <dbReference type="EMBL" id="KAJ3572828.1"/>
    </source>
</evidence>
<evidence type="ECO:0000256" key="9">
    <source>
        <dbReference type="ARBA" id="ARBA00023180"/>
    </source>
</evidence>
<evidence type="ECO:0000256" key="10">
    <source>
        <dbReference type="SAM" id="Phobius"/>
    </source>
</evidence>
<dbReference type="GO" id="GO:0016255">
    <property type="term" value="P:attachment of GPI anchor to protein"/>
    <property type="evidence" value="ECO:0007669"/>
    <property type="project" value="InterPro"/>
</dbReference>
<keyword evidence="4" id="KW-0337">GPI-anchor biosynthesis</keyword>
<comment type="similarity">
    <text evidence="3">Belongs to the PIGS family.</text>
</comment>
<comment type="subcellular location">
    <subcellularLocation>
        <location evidence="1">Endoplasmic reticulum membrane</location>
        <topology evidence="1">Multi-pass membrane protein</topology>
    </subcellularLocation>
</comment>
<dbReference type="PANTHER" id="PTHR21072">
    <property type="entry name" value="GPI TRANSAMIDASE COMPONENT PIG-S"/>
    <property type="match status" value="1"/>
</dbReference>
<sequence length="494" mass="55775">MPSPLPASLKDPSTLFYQSHAVKRSVITSYWIIILFSIPLWWYTTSIQRLSLPEARIYSYAQRHLKIPVEICVEDDGVAPKLQDIFASRLSHESERWGDVEPHFHGRSHCPDTPSYRVRNGPKPYVRENEIYLPLYDQHRLSSTFDVLADLINPCREATNHNNRVVQFSPQYRLAFTLLNEDAAMGSSVSNWDIQAGLADRIKPILNQLRPLHNFTIESQVQYHGRLAFSPQTNDESHGLTPEDLTVFINSAEWSLSSSASNDPVIHFVLFIPSTAHRPLHILTSGGNISPSKSFLLPQWGSITIHNPPIDDAGRNNDLASQINDQIFHEFSRQLLSLLGVPSLPNGVEHHASDSTILSRWQIDALKRRRAVENTKGAQETLMSIVRLVNQIDNMPVKDDVKGDVQGALDALEKTFSAKSLQDIFKSSAEATTLASRAFFNPGMLALLYFPAEHKYAVYTPLFASAVIPLFVAALKEIAAWRRERREGIERERQ</sequence>
<keyword evidence="5 10" id="KW-0812">Transmembrane</keyword>
<evidence type="ECO:0000256" key="7">
    <source>
        <dbReference type="ARBA" id="ARBA00022989"/>
    </source>
</evidence>
<keyword evidence="7 10" id="KW-1133">Transmembrane helix</keyword>
<dbReference type="GO" id="GO:0006506">
    <property type="term" value="P:GPI anchor biosynthetic process"/>
    <property type="evidence" value="ECO:0007669"/>
    <property type="project" value="UniProtKB-KW"/>
</dbReference>
<evidence type="ECO:0000256" key="8">
    <source>
        <dbReference type="ARBA" id="ARBA00023136"/>
    </source>
</evidence>
<feature type="transmembrane region" description="Helical" evidence="10">
    <location>
        <begin position="21"/>
        <end position="43"/>
    </location>
</feature>
<evidence type="ECO:0000256" key="5">
    <source>
        <dbReference type="ARBA" id="ARBA00022692"/>
    </source>
</evidence>
<proteinExistence type="inferred from homology"/>
<evidence type="ECO:0008006" key="13">
    <source>
        <dbReference type="Google" id="ProtNLM"/>
    </source>
</evidence>
<organism evidence="11 12">
    <name type="scientific">Leucocoprinus birnbaumii</name>
    <dbReference type="NCBI Taxonomy" id="56174"/>
    <lineage>
        <taxon>Eukaryota</taxon>
        <taxon>Fungi</taxon>
        <taxon>Dikarya</taxon>
        <taxon>Basidiomycota</taxon>
        <taxon>Agaricomycotina</taxon>
        <taxon>Agaricomycetes</taxon>
        <taxon>Agaricomycetidae</taxon>
        <taxon>Agaricales</taxon>
        <taxon>Agaricineae</taxon>
        <taxon>Agaricaceae</taxon>
        <taxon>Leucocoprinus</taxon>
    </lineage>
</organism>
<evidence type="ECO:0000256" key="1">
    <source>
        <dbReference type="ARBA" id="ARBA00004477"/>
    </source>
</evidence>
<dbReference type="Pfam" id="PF10510">
    <property type="entry name" value="PIG-S"/>
    <property type="match status" value="2"/>
</dbReference>
<gene>
    <name evidence="11" type="ORF">NP233_g2828</name>
</gene>
<accession>A0AAD5YTC4</accession>
<dbReference type="InterPro" id="IPR019540">
    <property type="entry name" value="PtdIno-glycan_biosynth_class_S"/>
</dbReference>
<keyword evidence="12" id="KW-1185">Reference proteome</keyword>
<dbReference type="PANTHER" id="PTHR21072:SF13">
    <property type="entry name" value="GPI TRANSAMIDASE COMPONENT PIG-S"/>
    <property type="match status" value="1"/>
</dbReference>
<keyword evidence="6" id="KW-0256">Endoplasmic reticulum</keyword>
<dbReference type="EMBL" id="JANIEX010000126">
    <property type="protein sequence ID" value="KAJ3572828.1"/>
    <property type="molecule type" value="Genomic_DNA"/>
</dbReference>
<protein>
    <recommendedName>
        <fullName evidence="13">GPI transamidase component PIG-S</fullName>
    </recommendedName>
</protein>
<evidence type="ECO:0000256" key="3">
    <source>
        <dbReference type="ARBA" id="ARBA00005316"/>
    </source>
</evidence>
<dbReference type="GO" id="GO:0042765">
    <property type="term" value="C:GPI-anchor transamidase complex"/>
    <property type="evidence" value="ECO:0007669"/>
    <property type="project" value="InterPro"/>
</dbReference>
<evidence type="ECO:0000313" key="12">
    <source>
        <dbReference type="Proteomes" id="UP001213000"/>
    </source>
</evidence>
<evidence type="ECO:0000256" key="4">
    <source>
        <dbReference type="ARBA" id="ARBA00022502"/>
    </source>
</evidence>
<comment type="pathway">
    <text evidence="2">Glycolipid biosynthesis; glycosylphosphatidylinositol-anchor biosynthesis.</text>
</comment>